<dbReference type="Pfam" id="PF05187">
    <property type="entry name" value="Fer4_ETF_QO"/>
    <property type="match status" value="1"/>
</dbReference>
<feature type="domain" description="4Fe-4S ferredoxin-type" evidence="10">
    <location>
        <begin position="60"/>
        <end position="89"/>
    </location>
</feature>
<feature type="domain" description="4Fe-4S ferredoxin-type" evidence="10">
    <location>
        <begin position="25"/>
        <end position="58"/>
    </location>
</feature>
<evidence type="ECO:0000256" key="1">
    <source>
        <dbReference type="ARBA" id="ARBA00003208"/>
    </source>
</evidence>
<keyword evidence="5" id="KW-0479">Metal-binding</keyword>
<evidence type="ECO:0000256" key="8">
    <source>
        <dbReference type="ARBA" id="ARBA00023014"/>
    </source>
</evidence>
<dbReference type="InterPro" id="IPR017900">
    <property type="entry name" value="4Fe4S_Fe_S_CS"/>
</dbReference>
<dbReference type="GO" id="GO:0051536">
    <property type="term" value="F:iron-sulfur cluster binding"/>
    <property type="evidence" value="ECO:0007669"/>
    <property type="project" value="UniProtKB-KW"/>
</dbReference>
<dbReference type="PANTHER" id="PTHR43082">
    <property type="entry name" value="FERREDOXIN-LIKE"/>
    <property type="match status" value="1"/>
</dbReference>
<keyword evidence="6" id="KW-0249">Electron transport</keyword>
<evidence type="ECO:0000256" key="5">
    <source>
        <dbReference type="ARBA" id="ARBA00022723"/>
    </source>
</evidence>
<keyword evidence="8" id="KW-0411">Iron-sulfur</keyword>
<evidence type="ECO:0000256" key="3">
    <source>
        <dbReference type="ARBA" id="ARBA00020378"/>
    </source>
</evidence>
<evidence type="ECO:0000256" key="9">
    <source>
        <dbReference type="ARBA" id="ARBA00023231"/>
    </source>
</evidence>
<organism evidence="11">
    <name type="scientific">Heliobacterium mobile</name>
    <name type="common">Heliobacillus mobilis</name>
    <dbReference type="NCBI Taxonomy" id="28064"/>
    <lineage>
        <taxon>Bacteria</taxon>
        <taxon>Bacillati</taxon>
        <taxon>Bacillota</taxon>
        <taxon>Clostridia</taxon>
        <taxon>Eubacteriales</taxon>
        <taxon>Heliobacteriaceae</taxon>
        <taxon>Heliobacterium</taxon>
    </lineage>
</organism>
<comment type="similarity">
    <text evidence="2">To ferredoxins from P.putida and C.tartarivorum, ferredoxin I from A.vinelandii, ferredoxin II from D.desulfuricans.</text>
</comment>
<comment type="function">
    <text evidence="1">Could be a 3Fe-4S cluster-containing protein.</text>
</comment>
<dbReference type="SUPFAM" id="SSF54862">
    <property type="entry name" value="4Fe-4S ferredoxins"/>
    <property type="match status" value="1"/>
</dbReference>
<sequence>MRYTNTMQTLEDKLFLVRFQPDDHSHIHINNKELCQHDCPDKPCTYICPAKVYEWNEEVKAINVGYEGCLECGTCRYGCPRDNIHWVNPRGGFGVMYKFG</sequence>
<protein>
    <recommendedName>
        <fullName evidence="3">Ferredoxin-like protein</fullName>
    </recommendedName>
</protein>
<dbReference type="PROSITE" id="PS51379">
    <property type="entry name" value="4FE4S_FER_2"/>
    <property type="match status" value="2"/>
</dbReference>
<evidence type="ECO:0000256" key="7">
    <source>
        <dbReference type="ARBA" id="ARBA00023004"/>
    </source>
</evidence>
<dbReference type="GO" id="GO:0005506">
    <property type="term" value="F:iron ion binding"/>
    <property type="evidence" value="ECO:0007669"/>
    <property type="project" value="InterPro"/>
</dbReference>
<reference evidence="11" key="1">
    <citation type="journal article" date="2006" name="Proc. Natl. Acad. Sci. U.S.A.">
        <title>The cyanobacterial genome core and the origin of photosynthesis.</title>
        <authorList>
            <person name="Mulkidjanian A.Y."/>
            <person name="Koonin E.V."/>
            <person name="Makarova K.S."/>
            <person name="Mekhedov S.L."/>
            <person name="Sorokin A."/>
            <person name="Wolf Y.I."/>
            <person name="Dufresne A."/>
            <person name="Partensky F."/>
            <person name="Burd H."/>
            <person name="Kaznadzey D."/>
            <person name="Haselkorn R."/>
            <person name="Galperin M.Y."/>
        </authorList>
    </citation>
    <scope>NUCLEOTIDE SEQUENCE</scope>
</reference>
<dbReference type="AlphaFoldDB" id="Q0PIG2"/>
<dbReference type="InterPro" id="IPR017896">
    <property type="entry name" value="4Fe4S_Fe-S-bd"/>
</dbReference>
<keyword evidence="7" id="KW-0408">Iron</keyword>
<gene>
    <name evidence="11" type="primary">fixX</name>
</gene>
<dbReference type="Gene3D" id="3.30.70.20">
    <property type="match status" value="1"/>
</dbReference>
<proteinExistence type="predicted"/>
<evidence type="ECO:0000313" key="11">
    <source>
        <dbReference type="EMBL" id="ABH04855.1"/>
    </source>
</evidence>
<dbReference type="PROSITE" id="PS00198">
    <property type="entry name" value="4FE4S_FER_1"/>
    <property type="match status" value="1"/>
</dbReference>
<accession>Q0PIG2</accession>
<dbReference type="EMBL" id="DQ831225">
    <property type="protein sequence ID" value="ABH04855.1"/>
    <property type="molecule type" value="Genomic_DNA"/>
</dbReference>
<evidence type="ECO:0000259" key="10">
    <source>
        <dbReference type="PROSITE" id="PS51379"/>
    </source>
</evidence>
<keyword evidence="9" id="KW-0535">Nitrogen fixation</keyword>
<dbReference type="InterPro" id="IPR007859">
    <property type="entry name" value="ETF-QO/FixX_C"/>
</dbReference>
<dbReference type="PANTHER" id="PTHR43082:SF3">
    <property type="entry name" value="FERREDOXIN-LIKE PROTEIN YDIT"/>
    <property type="match status" value="1"/>
</dbReference>
<dbReference type="InterPro" id="IPR012206">
    <property type="entry name" value="Fd_FixX"/>
</dbReference>
<name>Q0PIG2_HELMO</name>
<evidence type="ECO:0000256" key="6">
    <source>
        <dbReference type="ARBA" id="ARBA00022982"/>
    </source>
</evidence>
<evidence type="ECO:0000256" key="4">
    <source>
        <dbReference type="ARBA" id="ARBA00022448"/>
    </source>
</evidence>
<evidence type="ECO:0000256" key="2">
    <source>
        <dbReference type="ARBA" id="ARBA00009192"/>
    </source>
</evidence>
<dbReference type="PIRSF" id="PIRSF036548">
    <property type="entry name" value="Fdx_FixX"/>
    <property type="match status" value="1"/>
</dbReference>
<keyword evidence="4" id="KW-0813">Transport</keyword>